<feature type="domain" description="Glycosyl transferase family 1" evidence="1">
    <location>
        <begin position="220"/>
        <end position="378"/>
    </location>
</feature>
<dbReference type="PANTHER" id="PTHR12526:SF630">
    <property type="entry name" value="GLYCOSYLTRANSFERASE"/>
    <property type="match status" value="1"/>
</dbReference>
<organism evidence="2 3">
    <name type="scientific">Metabacillus indicus</name>
    <name type="common">Bacillus indicus</name>
    <dbReference type="NCBI Taxonomy" id="246786"/>
    <lineage>
        <taxon>Bacteria</taxon>
        <taxon>Bacillati</taxon>
        <taxon>Bacillota</taxon>
        <taxon>Bacilli</taxon>
        <taxon>Bacillales</taxon>
        <taxon>Bacillaceae</taxon>
        <taxon>Metabacillus</taxon>
    </lineage>
</organism>
<name>A0A084H4H0_METID</name>
<evidence type="ECO:0000313" key="2">
    <source>
        <dbReference type="EMBL" id="KEZ54482.1"/>
    </source>
</evidence>
<dbReference type="InterPro" id="IPR001296">
    <property type="entry name" value="Glyco_trans_1"/>
</dbReference>
<dbReference type="SUPFAM" id="SSF53756">
    <property type="entry name" value="UDP-Glycosyltransferase/glycogen phosphorylase"/>
    <property type="match status" value="1"/>
</dbReference>
<protein>
    <submittedName>
        <fullName evidence="2">Glycosyl transferase family 1</fullName>
    </submittedName>
</protein>
<proteinExistence type="predicted"/>
<dbReference type="AlphaFoldDB" id="A0A084H4H0"/>
<dbReference type="PANTHER" id="PTHR12526">
    <property type="entry name" value="GLYCOSYLTRANSFERASE"/>
    <property type="match status" value="1"/>
</dbReference>
<evidence type="ECO:0000313" key="3">
    <source>
        <dbReference type="Proteomes" id="UP000028549"/>
    </source>
</evidence>
<sequence>MKKILFVMNNLSSGGAEKSLSSLLSSIDYSKFEVDLLLFRDDGIYFQNLPEKIKILQAPENYKYFDMSFKTAVVNNIKRGRLNLIVARIKASVIFKLEKNRARCEQRAWKYIGPTFNALENEYDVAIGYLEKTSIYYVVDYVNAKKKIGWIHTHYTNSGMDPKFDKLYFDKLDKLIAVSKECANSLRNTFNDFQDKVQVIHNIVSPNTIRFLSNIEATHKNKLLTGTNKIVTVGRLAHEKGIDLAIESCSILVETGYEINWKIIGYGTDEELLKFNKIIEQRNLIGKFELIGVKTNPYPFIKNSDIYVQPSRYEGKSIAIEEAKILAKPIVITNFSSASDHIDHKENGLIAEMSPKSLAQAIKLIIDNAELKNKLMNNLSKNNFGTESEIEKFYNLCLEN</sequence>
<reference evidence="2 3" key="1">
    <citation type="journal article" date="2005" name="Int. J. Syst. Evol. Microbiol.">
        <title>Bacillus cibi sp. nov., isolated from jeotgal, a traditional Korean fermented seafood.</title>
        <authorList>
            <person name="Yoon J.H."/>
            <person name="Lee C.H."/>
            <person name="Oh T.K."/>
        </authorList>
    </citation>
    <scope>NUCLEOTIDE SEQUENCE [LARGE SCALE GENOMIC DNA]</scope>
    <source>
        <strain evidence="2 3">DSM 16189</strain>
    </source>
</reference>
<dbReference type="OrthoDB" id="9813638at2"/>
<dbReference type="RefSeq" id="WP_029280907.1">
    <property type="nucleotide sequence ID" value="NZ_JNVC02000001.1"/>
</dbReference>
<dbReference type="EMBL" id="JNVC02000001">
    <property type="protein sequence ID" value="KEZ54482.1"/>
    <property type="molecule type" value="Genomic_DNA"/>
</dbReference>
<keyword evidence="3" id="KW-1185">Reference proteome</keyword>
<dbReference type="Gene3D" id="3.40.50.2000">
    <property type="entry name" value="Glycogen Phosphorylase B"/>
    <property type="match status" value="2"/>
</dbReference>
<keyword evidence="2" id="KW-0808">Transferase</keyword>
<dbReference type="Proteomes" id="UP000028549">
    <property type="component" value="Unassembled WGS sequence"/>
</dbReference>
<dbReference type="GO" id="GO:0016757">
    <property type="term" value="F:glycosyltransferase activity"/>
    <property type="evidence" value="ECO:0007669"/>
    <property type="project" value="InterPro"/>
</dbReference>
<accession>A0A084H4H0</accession>
<evidence type="ECO:0000259" key="1">
    <source>
        <dbReference type="Pfam" id="PF00534"/>
    </source>
</evidence>
<dbReference type="Pfam" id="PF00534">
    <property type="entry name" value="Glycos_transf_1"/>
    <property type="match status" value="1"/>
</dbReference>
<dbReference type="CDD" id="cd03811">
    <property type="entry name" value="GT4_GT28_WabH-like"/>
    <property type="match status" value="1"/>
</dbReference>
<dbReference type="STRING" id="246786.GS18_0206145"/>
<gene>
    <name evidence="2" type="ORF">GS18_0206145</name>
</gene>
<comment type="caution">
    <text evidence="2">The sequence shown here is derived from an EMBL/GenBank/DDBJ whole genome shotgun (WGS) entry which is preliminary data.</text>
</comment>